<dbReference type="EMBL" id="FN653071">
    <property type="protein sequence ID" value="CBY10957.1"/>
    <property type="molecule type" value="Genomic_DNA"/>
</dbReference>
<organism evidence="1">
    <name type="scientific">Oikopleura dioica</name>
    <name type="common">Tunicate</name>
    <dbReference type="NCBI Taxonomy" id="34765"/>
    <lineage>
        <taxon>Eukaryota</taxon>
        <taxon>Metazoa</taxon>
        <taxon>Chordata</taxon>
        <taxon>Tunicata</taxon>
        <taxon>Appendicularia</taxon>
        <taxon>Copelata</taxon>
        <taxon>Oikopleuridae</taxon>
        <taxon>Oikopleura</taxon>
    </lineage>
</organism>
<protein>
    <recommendedName>
        <fullName evidence="3">C1q domain-containing protein</fullName>
    </recommendedName>
</protein>
<evidence type="ECO:0008006" key="3">
    <source>
        <dbReference type="Google" id="ProtNLM"/>
    </source>
</evidence>
<dbReference type="InParanoid" id="E4XLP2"/>
<proteinExistence type="predicted"/>
<evidence type="ECO:0000313" key="1">
    <source>
        <dbReference type="EMBL" id="CBY10957.1"/>
    </source>
</evidence>
<gene>
    <name evidence="1" type="ORF">GSOID_T00014633001</name>
</gene>
<keyword evidence="2" id="KW-1185">Reference proteome</keyword>
<dbReference type="Proteomes" id="UP000001307">
    <property type="component" value="Unassembled WGS sequence"/>
</dbReference>
<dbReference type="AlphaFoldDB" id="E4XLP2"/>
<evidence type="ECO:0000313" key="2">
    <source>
        <dbReference type="Proteomes" id="UP000001307"/>
    </source>
</evidence>
<dbReference type="InterPro" id="IPR008983">
    <property type="entry name" value="Tumour_necrosis_fac-like_dom"/>
</dbReference>
<sequence length="93" mass="10413">MENEIAGKAASAALQNTVYALLSETSNSEYPFSFRYTRSAIFEGAGEVKFDRSIFDRTCGCFNVETGFFTAKVKGVYAFGFIKFEEGVFFSFF</sequence>
<accession>E4XLP2</accession>
<name>E4XLP2_OIKDI</name>
<reference evidence="1" key="1">
    <citation type="journal article" date="2010" name="Science">
        <title>Plasticity of animal genome architecture unmasked by rapid evolution of a pelagic tunicate.</title>
        <authorList>
            <person name="Denoeud F."/>
            <person name="Henriet S."/>
            <person name="Mungpakdee S."/>
            <person name="Aury J.M."/>
            <person name="Da Silva C."/>
            <person name="Brinkmann H."/>
            <person name="Mikhaleva J."/>
            <person name="Olsen L.C."/>
            <person name="Jubin C."/>
            <person name="Canestro C."/>
            <person name="Bouquet J.M."/>
            <person name="Danks G."/>
            <person name="Poulain J."/>
            <person name="Campsteijn C."/>
            <person name="Adamski M."/>
            <person name="Cross I."/>
            <person name="Yadetie F."/>
            <person name="Muffato M."/>
            <person name="Louis A."/>
            <person name="Butcher S."/>
            <person name="Tsagkogeorga G."/>
            <person name="Konrad A."/>
            <person name="Singh S."/>
            <person name="Jensen M.F."/>
            <person name="Cong E.H."/>
            <person name="Eikeseth-Otteraa H."/>
            <person name="Noel B."/>
            <person name="Anthouard V."/>
            <person name="Porcel B.M."/>
            <person name="Kachouri-Lafond R."/>
            <person name="Nishino A."/>
            <person name="Ugolini M."/>
            <person name="Chourrout P."/>
            <person name="Nishida H."/>
            <person name="Aasland R."/>
            <person name="Huzurbazar S."/>
            <person name="Westhof E."/>
            <person name="Delsuc F."/>
            <person name="Lehrach H."/>
            <person name="Reinhardt R."/>
            <person name="Weissenbach J."/>
            <person name="Roy S.W."/>
            <person name="Artiguenave F."/>
            <person name="Postlethwait J.H."/>
            <person name="Manak J.R."/>
            <person name="Thompson E.M."/>
            <person name="Jaillon O."/>
            <person name="Du Pasquier L."/>
            <person name="Boudinot P."/>
            <person name="Liberles D.A."/>
            <person name="Volff J.N."/>
            <person name="Philippe H."/>
            <person name="Lenhard B."/>
            <person name="Roest Crollius H."/>
            <person name="Wincker P."/>
            <person name="Chourrout D."/>
        </authorList>
    </citation>
    <scope>NUCLEOTIDE SEQUENCE [LARGE SCALE GENOMIC DNA]</scope>
</reference>
<dbReference type="SUPFAM" id="SSF49842">
    <property type="entry name" value="TNF-like"/>
    <property type="match status" value="1"/>
</dbReference>
<dbReference type="Gene3D" id="2.60.120.40">
    <property type="match status" value="1"/>
</dbReference>